<gene>
    <name evidence="2" type="ORF">ALC53_06386</name>
</gene>
<protein>
    <submittedName>
        <fullName evidence="2">Uncharacterized protein</fullName>
    </submittedName>
</protein>
<keyword evidence="1" id="KW-0472">Membrane</keyword>
<keyword evidence="3" id="KW-1185">Reference proteome</keyword>
<name>A0A195BG26_9HYME</name>
<keyword evidence="1" id="KW-1133">Transmembrane helix</keyword>
<proteinExistence type="predicted"/>
<evidence type="ECO:0000313" key="2">
    <source>
        <dbReference type="EMBL" id="KYM83120.1"/>
    </source>
</evidence>
<evidence type="ECO:0000256" key="1">
    <source>
        <dbReference type="SAM" id="Phobius"/>
    </source>
</evidence>
<evidence type="ECO:0000313" key="3">
    <source>
        <dbReference type="Proteomes" id="UP000078540"/>
    </source>
</evidence>
<dbReference type="AlphaFoldDB" id="A0A195BG26"/>
<feature type="transmembrane region" description="Helical" evidence="1">
    <location>
        <begin position="33"/>
        <end position="52"/>
    </location>
</feature>
<sequence length="248" mass="27941">MAGMLLSSGVWCFLVRLPMIHLAHEPSRIVVVFSGYVFAAGALTLPASCILYREHNVTSSRRTLLPFIPYLIFENNNNEMMLTNDMNVKWNAPKIRRACQGRHLFRLSPTKCALHCVRSYVSYIRHTASQQRRQCIVALPIVVPRPMPNDALRVAKAKRLKDIGSLPLLDRFLTDINRGPFVRIDGMGMMTGRRSSSTTGLCKVATLLDRMHLKSSNTSVNDVELNSFEPKLLRNYTLALSAALDRRG</sequence>
<keyword evidence="1" id="KW-0812">Transmembrane</keyword>
<accession>A0A195BG26</accession>
<organism evidence="2 3">
    <name type="scientific">Atta colombica</name>
    <dbReference type="NCBI Taxonomy" id="520822"/>
    <lineage>
        <taxon>Eukaryota</taxon>
        <taxon>Metazoa</taxon>
        <taxon>Ecdysozoa</taxon>
        <taxon>Arthropoda</taxon>
        <taxon>Hexapoda</taxon>
        <taxon>Insecta</taxon>
        <taxon>Pterygota</taxon>
        <taxon>Neoptera</taxon>
        <taxon>Endopterygota</taxon>
        <taxon>Hymenoptera</taxon>
        <taxon>Apocrita</taxon>
        <taxon>Aculeata</taxon>
        <taxon>Formicoidea</taxon>
        <taxon>Formicidae</taxon>
        <taxon>Myrmicinae</taxon>
        <taxon>Atta</taxon>
    </lineage>
</organism>
<reference evidence="2 3" key="1">
    <citation type="submission" date="2015-09" db="EMBL/GenBank/DDBJ databases">
        <title>Atta colombica WGS genome.</title>
        <authorList>
            <person name="Nygaard S."/>
            <person name="Hu H."/>
            <person name="Boomsma J."/>
            <person name="Zhang G."/>
        </authorList>
    </citation>
    <scope>NUCLEOTIDE SEQUENCE [LARGE SCALE GENOMIC DNA]</scope>
    <source>
        <strain evidence="2">Treedump-2</strain>
        <tissue evidence="2">Whole body</tissue>
    </source>
</reference>
<dbReference type="Proteomes" id="UP000078540">
    <property type="component" value="Unassembled WGS sequence"/>
</dbReference>
<dbReference type="EMBL" id="KQ976500">
    <property type="protein sequence ID" value="KYM83120.1"/>
    <property type="molecule type" value="Genomic_DNA"/>
</dbReference>